<keyword evidence="7" id="KW-1185">Reference proteome</keyword>
<dbReference type="Pfam" id="PF00227">
    <property type="entry name" value="Proteasome"/>
    <property type="match status" value="1"/>
</dbReference>
<organism evidence="6 7">
    <name type="scientific">Polyrhizophydium stewartii</name>
    <dbReference type="NCBI Taxonomy" id="2732419"/>
    <lineage>
        <taxon>Eukaryota</taxon>
        <taxon>Fungi</taxon>
        <taxon>Fungi incertae sedis</taxon>
        <taxon>Chytridiomycota</taxon>
        <taxon>Chytridiomycota incertae sedis</taxon>
        <taxon>Chytridiomycetes</taxon>
        <taxon>Rhizophydiales</taxon>
        <taxon>Rhizophydiales incertae sedis</taxon>
        <taxon>Polyrhizophydium</taxon>
    </lineage>
</organism>
<comment type="caution">
    <text evidence="6">The sequence shown here is derived from an EMBL/GenBank/DDBJ whole genome shotgun (WGS) entry which is preliminary data.</text>
</comment>
<evidence type="ECO:0000256" key="3">
    <source>
        <dbReference type="ARBA" id="ARBA00023242"/>
    </source>
</evidence>
<protein>
    <recommendedName>
        <fullName evidence="4">Proteasome subunit beta</fullName>
    </recommendedName>
</protein>
<dbReference type="PANTHER" id="PTHR32194:SF6">
    <property type="entry name" value="PROTEASOME SUBUNIT BETA"/>
    <property type="match status" value="1"/>
</dbReference>
<keyword evidence="2 4" id="KW-0647">Proteasome</keyword>
<dbReference type="PIRSF" id="PIRSF001213">
    <property type="entry name" value="Psome_endopept_beta"/>
    <property type="match status" value="1"/>
</dbReference>
<name>A0ABR4NF23_9FUNG</name>
<comment type="function">
    <text evidence="4">Non-catalytic component of the proteasome.</text>
</comment>
<dbReference type="SUPFAM" id="SSF56235">
    <property type="entry name" value="N-terminal nucleophile aminohydrolases (Ntn hydrolases)"/>
    <property type="match status" value="1"/>
</dbReference>
<dbReference type="InterPro" id="IPR016050">
    <property type="entry name" value="Proteasome_bsu_CS"/>
</dbReference>
<evidence type="ECO:0000256" key="5">
    <source>
        <dbReference type="SAM" id="MobiDB-lite"/>
    </source>
</evidence>
<gene>
    <name evidence="6" type="primary">PRE4</name>
    <name evidence="6" type="ORF">HK105_202504</name>
</gene>
<accession>A0ABR4NF23</accession>
<keyword evidence="6" id="KW-0378">Hydrolase</keyword>
<evidence type="ECO:0000313" key="6">
    <source>
        <dbReference type="EMBL" id="KAL2918090.1"/>
    </source>
</evidence>
<keyword evidence="3 4" id="KW-0539">Nucleus</keyword>
<dbReference type="InterPro" id="IPR023333">
    <property type="entry name" value="Proteasome_suB-type"/>
</dbReference>
<dbReference type="Gene3D" id="3.60.20.10">
    <property type="entry name" value="Glutamine Phosphoribosylpyrophosphate, subunit 1, domain 1"/>
    <property type="match status" value="1"/>
</dbReference>
<sequence length="270" mass="29524">MDTHPGNWGNPRPHGGSSDLDILRPVDGLAPAPSAAHGSSALPVSRTQQPIVTGTSVLGIKYKDGVMLAADTLASYGSLAQIRDMKRLVAFGDHTVIGASGDMSDWQHIQHILNDCIIDEYANGDGHQLHPAHIFEYTSRVMYGRRSQVNPLWNSLVVGGFRDGKHFLGYVDLLGTTYQSSTIATGYGSYIAQPLLRKQVEGREDELTEADAAKILDESMRVLFYRDARSLNKIQRATINPSGVSITEPYSLQTEWSFAEGIKGYGAIYE</sequence>
<dbReference type="PANTHER" id="PTHR32194">
    <property type="entry name" value="METALLOPROTEASE TLDD"/>
    <property type="match status" value="1"/>
</dbReference>
<dbReference type="Proteomes" id="UP001527925">
    <property type="component" value="Unassembled WGS sequence"/>
</dbReference>
<keyword evidence="1 4" id="KW-0963">Cytoplasm</keyword>
<comment type="similarity">
    <text evidence="4">Belongs to the peptidase T1B family.</text>
</comment>
<proteinExistence type="inferred from homology"/>
<comment type="subcellular location">
    <subcellularLocation>
        <location evidence="4">Cytoplasm</location>
    </subcellularLocation>
    <subcellularLocation>
        <location evidence="4">Nucleus</location>
    </subcellularLocation>
</comment>
<dbReference type="GO" id="GO:0016787">
    <property type="term" value="F:hydrolase activity"/>
    <property type="evidence" value="ECO:0007669"/>
    <property type="project" value="UniProtKB-KW"/>
</dbReference>
<evidence type="ECO:0000256" key="2">
    <source>
        <dbReference type="ARBA" id="ARBA00022942"/>
    </source>
</evidence>
<feature type="region of interest" description="Disordered" evidence="5">
    <location>
        <begin position="1"/>
        <end position="24"/>
    </location>
</feature>
<reference evidence="6 7" key="1">
    <citation type="submission" date="2023-09" db="EMBL/GenBank/DDBJ databases">
        <title>Pangenome analysis of Batrachochytrium dendrobatidis and related Chytrids.</title>
        <authorList>
            <person name="Yacoub M.N."/>
            <person name="Stajich J.E."/>
            <person name="James T.Y."/>
        </authorList>
    </citation>
    <scope>NUCLEOTIDE SEQUENCE [LARGE SCALE GENOMIC DNA]</scope>
    <source>
        <strain evidence="6 7">JEL0888</strain>
    </source>
</reference>
<dbReference type="PROSITE" id="PS51476">
    <property type="entry name" value="PROTEASOME_BETA_2"/>
    <property type="match status" value="1"/>
</dbReference>
<dbReference type="InterPro" id="IPR016295">
    <property type="entry name" value="Proteasome_beta4"/>
</dbReference>
<dbReference type="PROSITE" id="PS00854">
    <property type="entry name" value="PROTEASOME_BETA_1"/>
    <property type="match status" value="1"/>
</dbReference>
<dbReference type="EMBL" id="JADGIZ020000008">
    <property type="protein sequence ID" value="KAL2918090.1"/>
    <property type="molecule type" value="Genomic_DNA"/>
</dbReference>
<dbReference type="CDD" id="cd03760">
    <property type="entry name" value="proteasome_beta_type_4"/>
    <property type="match status" value="1"/>
</dbReference>
<dbReference type="InterPro" id="IPR029055">
    <property type="entry name" value="Ntn_hydrolases_N"/>
</dbReference>
<dbReference type="GO" id="GO:0000502">
    <property type="term" value="C:proteasome complex"/>
    <property type="evidence" value="ECO:0007669"/>
    <property type="project" value="UniProtKB-KW"/>
</dbReference>
<dbReference type="InterPro" id="IPR001353">
    <property type="entry name" value="Proteasome_sua/b"/>
</dbReference>
<evidence type="ECO:0000256" key="1">
    <source>
        <dbReference type="ARBA" id="ARBA00022490"/>
    </source>
</evidence>
<evidence type="ECO:0000313" key="7">
    <source>
        <dbReference type="Proteomes" id="UP001527925"/>
    </source>
</evidence>
<evidence type="ECO:0000256" key="4">
    <source>
        <dbReference type="PIRNR" id="PIRNR001213"/>
    </source>
</evidence>